<accession>A0A0G1FAN1</accession>
<sequence length="289" mass="32099">MPPTKTPVEVYTGLISVFTVVGLLCALVVGLSWWSVPILLVTMAVTIGLYTENVPGYSARIIINQLTSRQRTLFQGLHLKLFWESVTQDIDLRVELKEVLTETYPSKDALMETKYIYTIRPNFSGVYAGENIVLYASYEEDAIKMEARALFSMLLSDYYGRNVGEDLKDKAQINQEAFGEGSGLTRIQEFEASHGVDVFVRLEDSDFTAGAQAARDALSRAKSFKETVDILMQKGADGYAMDRKEAEKVAKLLNLPGVQEYLITLDAKGVENLRDVTFLGGINPKGGKK</sequence>
<reference evidence="2 3" key="1">
    <citation type="journal article" date="2015" name="Nature">
        <title>rRNA introns, odd ribosomes, and small enigmatic genomes across a large radiation of phyla.</title>
        <authorList>
            <person name="Brown C.T."/>
            <person name="Hug L.A."/>
            <person name="Thomas B.C."/>
            <person name="Sharon I."/>
            <person name="Castelle C.J."/>
            <person name="Singh A."/>
            <person name="Wilkins M.J."/>
            <person name="Williams K.H."/>
            <person name="Banfield J.F."/>
        </authorList>
    </citation>
    <scope>NUCLEOTIDE SEQUENCE [LARGE SCALE GENOMIC DNA]</scope>
</reference>
<dbReference type="Proteomes" id="UP000034751">
    <property type="component" value="Unassembled WGS sequence"/>
</dbReference>
<gene>
    <name evidence="2" type="ORF">UW02_C0011G0011</name>
</gene>
<evidence type="ECO:0000313" key="2">
    <source>
        <dbReference type="EMBL" id="KKT19360.1"/>
    </source>
</evidence>
<comment type="caution">
    <text evidence="2">The sequence shown here is derived from an EMBL/GenBank/DDBJ whole genome shotgun (WGS) entry which is preliminary data.</text>
</comment>
<evidence type="ECO:0000313" key="3">
    <source>
        <dbReference type="Proteomes" id="UP000034751"/>
    </source>
</evidence>
<feature type="transmembrane region" description="Helical" evidence="1">
    <location>
        <begin position="12"/>
        <end position="34"/>
    </location>
</feature>
<keyword evidence="1" id="KW-1133">Transmembrane helix</keyword>
<keyword evidence="1" id="KW-0812">Transmembrane</keyword>
<protein>
    <recommendedName>
        <fullName evidence="4">Band 7 domain-containing protein</fullName>
    </recommendedName>
</protein>
<name>A0A0G1FAN1_9BACT</name>
<keyword evidence="1" id="KW-0472">Membrane</keyword>
<dbReference type="STRING" id="1618747.UW02_C0011G0011"/>
<dbReference type="EMBL" id="LCGS01000011">
    <property type="protein sequence ID" value="KKT19360.1"/>
    <property type="molecule type" value="Genomic_DNA"/>
</dbReference>
<organism evidence="2 3">
    <name type="scientific">Candidatus Nomurabacteria bacterium GW2011_GWB1_43_7</name>
    <dbReference type="NCBI Taxonomy" id="1618747"/>
    <lineage>
        <taxon>Bacteria</taxon>
        <taxon>Candidatus Nomuraibacteriota</taxon>
    </lineage>
</organism>
<dbReference type="AlphaFoldDB" id="A0A0G1FAN1"/>
<evidence type="ECO:0008006" key="4">
    <source>
        <dbReference type="Google" id="ProtNLM"/>
    </source>
</evidence>
<evidence type="ECO:0000256" key="1">
    <source>
        <dbReference type="SAM" id="Phobius"/>
    </source>
</evidence>
<proteinExistence type="predicted"/>